<dbReference type="GO" id="GO:0008270">
    <property type="term" value="F:zinc ion binding"/>
    <property type="evidence" value="ECO:0007669"/>
    <property type="project" value="InterPro"/>
</dbReference>
<dbReference type="PANTHER" id="PTHR42813">
    <property type="entry name" value="ZINC-TYPE ALCOHOL DEHYDROGENASE-LIKE"/>
    <property type="match status" value="1"/>
</dbReference>
<dbReference type="PANTHER" id="PTHR42813:SF3">
    <property type="entry name" value="GLUTATHIONE-INDEPENDENT FORMALDEHYDE DEHYDROGENASE"/>
    <property type="match status" value="1"/>
</dbReference>
<evidence type="ECO:0000313" key="10">
    <source>
        <dbReference type="Proteomes" id="UP000283841"/>
    </source>
</evidence>
<evidence type="ECO:0000313" key="9">
    <source>
        <dbReference type="EMBL" id="RWQ91476.1"/>
    </source>
</evidence>
<name>A0A443HIA1_BYSSP</name>
<dbReference type="SUPFAM" id="SSF51735">
    <property type="entry name" value="NAD(P)-binding Rossmann-fold domains"/>
    <property type="match status" value="1"/>
</dbReference>
<dbReference type="Gene3D" id="3.40.50.720">
    <property type="entry name" value="NAD(P)-binding Rossmann-like Domain"/>
    <property type="match status" value="1"/>
</dbReference>
<evidence type="ECO:0000256" key="2">
    <source>
        <dbReference type="ARBA" id="ARBA00008072"/>
    </source>
</evidence>
<protein>
    <submittedName>
        <fullName evidence="9">Alcohol dehydrogenase</fullName>
    </submittedName>
</protein>
<comment type="similarity">
    <text evidence="2">Belongs to the zinc-containing alcohol dehydrogenase family.</text>
</comment>
<dbReference type="AlphaFoldDB" id="A0A443HIA1"/>
<dbReference type="InterPro" id="IPR013154">
    <property type="entry name" value="ADH-like_N"/>
</dbReference>
<dbReference type="Gene3D" id="3.90.180.10">
    <property type="entry name" value="Medium-chain alcohol dehydrogenases, catalytic domain"/>
    <property type="match status" value="1"/>
</dbReference>
<feature type="domain" description="Alcohol dehydrogenase-like N-terminal" evidence="8">
    <location>
        <begin position="52"/>
        <end position="155"/>
    </location>
</feature>
<gene>
    <name evidence="9" type="ORF">C8Q69DRAFT_482671</name>
</gene>
<accession>A0A443HIA1</accession>
<organism evidence="9 10">
    <name type="scientific">Byssochlamys spectabilis</name>
    <name type="common">Paecilomyces variotii</name>
    <dbReference type="NCBI Taxonomy" id="264951"/>
    <lineage>
        <taxon>Eukaryota</taxon>
        <taxon>Fungi</taxon>
        <taxon>Dikarya</taxon>
        <taxon>Ascomycota</taxon>
        <taxon>Pezizomycotina</taxon>
        <taxon>Eurotiomycetes</taxon>
        <taxon>Eurotiomycetidae</taxon>
        <taxon>Eurotiales</taxon>
        <taxon>Thermoascaceae</taxon>
        <taxon>Paecilomyces</taxon>
    </lineage>
</organism>
<dbReference type="EMBL" id="RCNU01000020">
    <property type="protein sequence ID" value="RWQ91476.1"/>
    <property type="molecule type" value="Genomic_DNA"/>
</dbReference>
<keyword evidence="10" id="KW-1185">Reference proteome</keyword>
<evidence type="ECO:0000256" key="7">
    <source>
        <dbReference type="SAM" id="SignalP"/>
    </source>
</evidence>
<keyword evidence="3" id="KW-0479">Metal-binding</keyword>
<keyword evidence="7" id="KW-0732">Signal</keyword>
<dbReference type="PROSITE" id="PS00059">
    <property type="entry name" value="ADH_ZINC"/>
    <property type="match status" value="1"/>
</dbReference>
<keyword evidence="4" id="KW-0862">Zinc</keyword>
<evidence type="ECO:0000256" key="6">
    <source>
        <dbReference type="ARBA" id="ARBA00023027"/>
    </source>
</evidence>
<proteinExistence type="inferred from homology"/>
<reference evidence="9 10" key="1">
    <citation type="journal article" date="2018" name="Front. Microbiol.">
        <title>Genomic and genetic insights into a cosmopolitan fungus, Paecilomyces variotii (Eurotiales).</title>
        <authorList>
            <person name="Urquhart A.S."/>
            <person name="Mondo S.J."/>
            <person name="Makela M.R."/>
            <person name="Hane J.K."/>
            <person name="Wiebenga A."/>
            <person name="He G."/>
            <person name="Mihaltcheva S."/>
            <person name="Pangilinan J."/>
            <person name="Lipzen A."/>
            <person name="Barry K."/>
            <person name="de Vries R.P."/>
            <person name="Grigoriev I.V."/>
            <person name="Idnurm A."/>
        </authorList>
    </citation>
    <scope>NUCLEOTIDE SEQUENCE [LARGE SCALE GENOMIC DNA]</scope>
    <source>
        <strain evidence="9 10">CBS 101075</strain>
    </source>
</reference>
<dbReference type="CDD" id="cd08282">
    <property type="entry name" value="PFDH_like"/>
    <property type="match status" value="1"/>
</dbReference>
<sequence length="393" mass="41845">MSSKYFPSCIALSFLMSPNATLAATMRAVAWFGQPYNVSVIDMPVPSIVNYTDAIVRITTSAICGSDLHFYHGYMGSPNVPWGLGHEAVGYISEVGSAVSSLQVGDYVIIPDNAHSGHYGQQHPISFGTGLPDYGGLQAEYARVPFADESLIPIPFNNQTGNVTKELDYLMIADIFTTGWQALTYSGFQPGDTVAVFGAGPMGLLAAYSALLRGASRVYSVDQVPDRLALAASIGAVPIQFNVSDPVEQILAQEPNGVTRSLDCVGFESVNAAGQRDDGLVPRNLIAVTANQGGIAIAGVYTGGQNSTRGAPRASSIPAEVPLSVSSLWEKALTMGSGIVLPLEHAQALVDLVASERATPSFVVSSIIDIEQVPEYYRRFSDHREHKVVIRFA</sequence>
<keyword evidence="6" id="KW-0520">NAD</keyword>
<dbReference type="InterPro" id="IPR011032">
    <property type="entry name" value="GroES-like_sf"/>
</dbReference>
<evidence type="ECO:0000256" key="5">
    <source>
        <dbReference type="ARBA" id="ARBA00023002"/>
    </source>
</evidence>
<dbReference type="STRING" id="264951.A0A443HIA1"/>
<keyword evidence="5" id="KW-0560">Oxidoreductase</keyword>
<comment type="cofactor">
    <cofactor evidence="1">
        <name>Zn(2+)</name>
        <dbReference type="ChEBI" id="CHEBI:29105"/>
    </cofactor>
</comment>
<dbReference type="Proteomes" id="UP000283841">
    <property type="component" value="Unassembled WGS sequence"/>
</dbReference>
<dbReference type="InterPro" id="IPR002328">
    <property type="entry name" value="ADH_Zn_CS"/>
</dbReference>
<feature type="chain" id="PRO_5019388341" evidence="7">
    <location>
        <begin position="24"/>
        <end position="393"/>
    </location>
</feature>
<evidence type="ECO:0000256" key="1">
    <source>
        <dbReference type="ARBA" id="ARBA00001947"/>
    </source>
</evidence>
<evidence type="ECO:0000256" key="3">
    <source>
        <dbReference type="ARBA" id="ARBA00022723"/>
    </source>
</evidence>
<dbReference type="VEuPathDB" id="FungiDB:C8Q69DRAFT_482671"/>
<evidence type="ECO:0000256" key="4">
    <source>
        <dbReference type="ARBA" id="ARBA00022833"/>
    </source>
</evidence>
<dbReference type="GO" id="GO:0016491">
    <property type="term" value="F:oxidoreductase activity"/>
    <property type="evidence" value="ECO:0007669"/>
    <property type="project" value="UniProtKB-KW"/>
</dbReference>
<comment type="caution">
    <text evidence="9">The sequence shown here is derived from an EMBL/GenBank/DDBJ whole genome shotgun (WGS) entry which is preliminary data.</text>
</comment>
<dbReference type="GeneID" id="39600948"/>
<evidence type="ECO:0000259" key="8">
    <source>
        <dbReference type="Pfam" id="PF08240"/>
    </source>
</evidence>
<dbReference type="SUPFAM" id="SSF50129">
    <property type="entry name" value="GroES-like"/>
    <property type="match status" value="1"/>
</dbReference>
<dbReference type="Pfam" id="PF08240">
    <property type="entry name" value="ADH_N"/>
    <property type="match status" value="1"/>
</dbReference>
<feature type="signal peptide" evidence="7">
    <location>
        <begin position="1"/>
        <end position="23"/>
    </location>
</feature>
<dbReference type="InterPro" id="IPR036291">
    <property type="entry name" value="NAD(P)-bd_dom_sf"/>
</dbReference>
<dbReference type="RefSeq" id="XP_028481121.1">
    <property type="nucleotide sequence ID" value="XM_028631671.1"/>
</dbReference>